<dbReference type="InterPro" id="IPR051598">
    <property type="entry name" value="TSUP/Inactive_protease-like"/>
</dbReference>
<evidence type="ECO:0000256" key="1">
    <source>
        <dbReference type="ARBA" id="ARBA00004141"/>
    </source>
</evidence>
<dbReference type="InterPro" id="IPR002781">
    <property type="entry name" value="TM_pro_TauE-like"/>
</dbReference>
<gene>
    <name evidence="6" type="ORF">OMW55_00655</name>
</gene>
<reference evidence="6 7" key="1">
    <citation type="submission" date="2022-10" db="EMBL/GenBank/DDBJ databases">
        <title>Sphingomonas sp.</title>
        <authorList>
            <person name="Jin C."/>
        </authorList>
    </citation>
    <scope>NUCLEOTIDE SEQUENCE [LARGE SCALE GENOMIC DNA]</scope>
    <source>
        <strain evidence="6 7">BN140010</strain>
    </source>
</reference>
<feature type="transmembrane region" description="Helical" evidence="5">
    <location>
        <begin position="32"/>
        <end position="50"/>
    </location>
</feature>
<feature type="transmembrane region" description="Helical" evidence="5">
    <location>
        <begin position="120"/>
        <end position="153"/>
    </location>
</feature>
<name>A0ABT3JB93_9SPHN</name>
<keyword evidence="7" id="KW-1185">Reference proteome</keyword>
<evidence type="ECO:0000313" key="6">
    <source>
        <dbReference type="EMBL" id="MCW3796320.1"/>
    </source>
</evidence>
<feature type="transmembrane region" description="Helical" evidence="5">
    <location>
        <begin position="191"/>
        <end position="208"/>
    </location>
</feature>
<evidence type="ECO:0000256" key="4">
    <source>
        <dbReference type="ARBA" id="ARBA00023136"/>
    </source>
</evidence>
<accession>A0ABT3JB93</accession>
<dbReference type="RefSeq" id="WP_264880078.1">
    <property type="nucleotide sequence ID" value="NZ_JAPDOB010000001.1"/>
</dbReference>
<evidence type="ECO:0000313" key="7">
    <source>
        <dbReference type="Proteomes" id="UP001526246"/>
    </source>
</evidence>
<feature type="transmembrane region" description="Helical" evidence="5">
    <location>
        <begin position="7"/>
        <end position="26"/>
    </location>
</feature>
<dbReference type="Proteomes" id="UP001526246">
    <property type="component" value="Unassembled WGS sequence"/>
</dbReference>
<sequence length="234" mass="24318">MLICAALYSSVGHGGASAYLALLALFGLPPAIMKPTALVLNLIAAGLGSVRYVHAGQFRWRTLWPFLIGAIPFAFLGGWLKLPGDTYKLLVGLMLLLSALRLLWPREIRALRETRDPPVWLGILLGCGIGLLSGLTGTGGGIFLSPLLLFFAWSAPKPTSGVAAVFILCNSAAGLLGNLASVGALPPNLELYAGAVLAGALIGTTLGIRLRAPVILKSLGLVLVVAGTKLLGLY</sequence>
<feature type="transmembrane region" description="Helical" evidence="5">
    <location>
        <begin position="62"/>
        <end position="80"/>
    </location>
</feature>
<evidence type="ECO:0000256" key="2">
    <source>
        <dbReference type="ARBA" id="ARBA00022692"/>
    </source>
</evidence>
<keyword evidence="3 5" id="KW-1133">Transmembrane helix</keyword>
<dbReference type="Pfam" id="PF01925">
    <property type="entry name" value="TauE"/>
    <property type="match status" value="1"/>
</dbReference>
<comment type="caution">
    <text evidence="6">The sequence shown here is derived from an EMBL/GenBank/DDBJ whole genome shotgun (WGS) entry which is preliminary data.</text>
</comment>
<keyword evidence="5" id="KW-1003">Cell membrane</keyword>
<comment type="similarity">
    <text evidence="5">Belongs to the 4-toluene sulfonate uptake permease (TSUP) (TC 2.A.102) family.</text>
</comment>
<proteinExistence type="inferred from homology"/>
<keyword evidence="4 5" id="KW-0472">Membrane</keyword>
<keyword evidence="2 5" id="KW-0812">Transmembrane</keyword>
<dbReference type="PANTHER" id="PTHR43701">
    <property type="entry name" value="MEMBRANE TRANSPORTER PROTEIN MJ0441-RELATED"/>
    <property type="match status" value="1"/>
</dbReference>
<protein>
    <recommendedName>
        <fullName evidence="5">Probable membrane transporter protein</fullName>
    </recommendedName>
</protein>
<dbReference type="EMBL" id="JAPDOB010000001">
    <property type="protein sequence ID" value="MCW3796320.1"/>
    <property type="molecule type" value="Genomic_DNA"/>
</dbReference>
<evidence type="ECO:0000256" key="3">
    <source>
        <dbReference type="ARBA" id="ARBA00022989"/>
    </source>
</evidence>
<dbReference type="PANTHER" id="PTHR43701:SF5">
    <property type="entry name" value="MEMBRANE TRANSPORTER PROTEIN-RELATED"/>
    <property type="match status" value="1"/>
</dbReference>
<organism evidence="6 7">
    <name type="scientific">Sphingomonas arvum</name>
    <dbReference type="NCBI Taxonomy" id="2992113"/>
    <lineage>
        <taxon>Bacteria</taxon>
        <taxon>Pseudomonadati</taxon>
        <taxon>Pseudomonadota</taxon>
        <taxon>Alphaproteobacteria</taxon>
        <taxon>Sphingomonadales</taxon>
        <taxon>Sphingomonadaceae</taxon>
        <taxon>Sphingomonas</taxon>
    </lineage>
</organism>
<feature type="transmembrane region" description="Helical" evidence="5">
    <location>
        <begin position="159"/>
        <end position="179"/>
    </location>
</feature>
<feature type="transmembrane region" description="Helical" evidence="5">
    <location>
        <begin position="86"/>
        <end position="104"/>
    </location>
</feature>
<evidence type="ECO:0000256" key="5">
    <source>
        <dbReference type="RuleBase" id="RU363041"/>
    </source>
</evidence>
<comment type="subcellular location">
    <subcellularLocation>
        <location evidence="5">Cell membrane</location>
        <topology evidence="5">Multi-pass membrane protein</topology>
    </subcellularLocation>
    <subcellularLocation>
        <location evidence="1">Membrane</location>
        <topology evidence="1">Multi-pass membrane protein</topology>
    </subcellularLocation>
</comment>